<evidence type="ECO:0000256" key="1">
    <source>
        <dbReference type="SAM" id="Phobius"/>
    </source>
</evidence>
<gene>
    <name evidence="2" type="ORF">NC799_09390</name>
</gene>
<keyword evidence="1" id="KW-0812">Transmembrane</keyword>
<reference evidence="2" key="1">
    <citation type="submission" date="2022-06" db="EMBL/GenBank/DDBJ databases">
        <title>Aquibacillus sp. a new bacterium isolated from soil saline samples.</title>
        <authorList>
            <person name="Galisteo C."/>
            <person name="De La Haba R."/>
            <person name="Sanchez-Porro C."/>
            <person name="Ventosa A."/>
        </authorList>
    </citation>
    <scope>NUCLEOTIDE SEQUENCE</scope>
    <source>
        <strain evidence="2">3ASR75-54</strain>
    </source>
</reference>
<protein>
    <submittedName>
        <fullName evidence="2">DUF2269 domain-containing protein</fullName>
    </submittedName>
</protein>
<dbReference type="AlphaFoldDB" id="A0A9X3WHI3"/>
<sequence length="151" mass="17045">MNQLYNLLVFVHIFSAILGIGPGFVLTFIPMSAKTMTELKHAYLIRHKLHTFVMIGGTLLLITGLLLGIINTGLFRAGWYVTSLILFLVALAMGPLALSKASKPIKALFEKYEEEQIPNEYVRLSKRLFALEYIENALFLIIICLMILKPF</sequence>
<feature type="transmembrane region" description="Helical" evidence="1">
    <location>
        <begin position="6"/>
        <end position="29"/>
    </location>
</feature>
<evidence type="ECO:0000313" key="3">
    <source>
        <dbReference type="Proteomes" id="UP001145069"/>
    </source>
</evidence>
<dbReference type="InterPro" id="IPR018729">
    <property type="entry name" value="DUF2269_transmembrane"/>
</dbReference>
<comment type="caution">
    <text evidence="2">The sequence shown here is derived from an EMBL/GenBank/DDBJ whole genome shotgun (WGS) entry which is preliminary data.</text>
</comment>
<accession>A0A9X3WHI3</accession>
<feature type="transmembrane region" description="Helical" evidence="1">
    <location>
        <begin position="128"/>
        <end position="148"/>
    </location>
</feature>
<keyword evidence="3" id="KW-1185">Reference proteome</keyword>
<keyword evidence="1" id="KW-0472">Membrane</keyword>
<evidence type="ECO:0000313" key="2">
    <source>
        <dbReference type="EMBL" id="MDC3417136.1"/>
    </source>
</evidence>
<keyword evidence="1" id="KW-1133">Transmembrane helix</keyword>
<organism evidence="2 3">
    <name type="scientific">Aquibacillus salsiterrae</name>
    <dbReference type="NCBI Taxonomy" id="2950439"/>
    <lineage>
        <taxon>Bacteria</taxon>
        <taxon>Bacillati</taxon>
        <taxon>Bacillota</taxon>
        <taxon>Bacilli</taxon>
        <taxon>Bacillales</taxon>
        <taxon>Bacillaceae</taxon>
        <taxon>Aquibacillus</taxon>
    </lineage>
</organism>
<dbReference type="RefSeq" id="WP_272446199.1">
    <property type="nucleotide sequence ID" value="NZ_JAMQKC010000006.1"/>
</dbReference>
<dbReference type="Proteomes" id="UP001145069">
    <property type="component" value="Unassembled WGS sequence"/>
</dbReference>
<feature type="transmembrane region" description="Helical" evidence="1">
    <location>
        <begin position="77"/>
        <end position="98"/>
    </location>
</feature>
<dbReference type="EMBL" id="JAMQKC010000006">
    <property type="protein sequence ID" value="MDC3417136.1"/>
    <property type="molecule type" value="Genomic_DNA"/>
</dbReference>
<name>A0A9X3WHI3_9BACI</name>
<dbReference type="Pfam" id="PF10027">
    <property type="entry name" value="DUF2269"/>
    <property type="match status" value="1"/>
</dbReference>
<proteinExistence type="predicted"/>
<feature type="transmembrane region" description="Helical" evidence="1">
    <location>
        <begin position="49"/>
        <end position="71"/>
    </location>
</feature>